<dbReference type="InterPro" id="IPR050854">
    <property type="entry name" value="LMBD1_LysCbl_Transport"/>
</dbReference>
<dbReference type="GO" id="GO:0072665">
    <property type="term" value="P:protein localization to vacuole"/>
    <property type="evidence" value="ECO:0007669"/>
    <property type="project" value="TreeGrafter"/>
</dbReference>
<keyword evidence="10" id="KW-0170">Cobalt</keyword>
<evidence type="ECO:0000256" key="12">
    <source>
        <dbReference type="SAM" id="MobiDB-lite"/>
    </source>
</evidence>
<feature type="transmembrane region" description="Helical" evidence="13">
    <location>
        <begin position="311"/>
        <end position="330"/>
    </location>
</feature>
<evidence type="ECO:0000256" key="10">
    <source>
        <dbReference type="ARBA" id="ARBA00023285"/>
    </source>
</evidence>
<dbReference type="STRING" id="1450538.A0A2V5H4Z4"/>
<keyword evidence="8 13" id="KW-0472">Membrane</keyword>
<feature type="transmembrane region" description="Helical" evidence="13">
    <location>
        <begin position="188"/>
        <end position="207"/>
    </location>
</feature>
<protein>
    <recommendedName>
        <fullName evidence="3">Probable lysosomal cobalamin transporter</fullName>
    </recommendedName>
</protein>
<accession>A0A2V5H4Z4</accession>
<comment type="subcellular location">
    <subcellularLocation>
        <location evidence="1">Lysosome membrane</location>
        <topology evidence="1">Multi-pass membrane protein</topology>
    </subcellularLocation>
</comment>
<feature type="transmembrane region" description="Helical" evidence="13">
    <location>
        <begin position="504"/>
        <end position="529"/>
    </location>
</feature>
<comment type="function">
    <text evidence="11">Probable lysosomal cobalamin transporter. Required to export cobalamin from lysosomes allowing its conversion to cofactors.</text>
</comment>
<evidence type="ECO:0000256" key="6">
    <source>
        <dbReference type="ARBA" id="ARBA00022692"/>
    </source>
</evidence>
<feature type="transmembrane region" description="Helical" evidence="13">
    <location>
        <begin position="373"/>
        <end position="403"/>
    </location>
</feature>
<feature type="compositionally biased region" description="Basic and acidic residues" evidence="12">
    <location>
        <begin position="559"/>
        <end position="583"/>
    </location>
</feature>
<proteinExistence type="inferred from homology"/>
<evidence type="ECO:0000256" key="9">
    <source>
        <dbReference type="ARBA" id="ARBA00023228"/>
    </source>
</evidence>
<keyword evidence="6 13" id="KW-0812">Transmembrane</keyword>
<feature type="compositionally biased region" description="Acidic residues" evidence="12">
    <location>
        <begin position="541"/>
        <end position="553"/>
    </location>
</feature>
<dbReference type="InterPro" id="IPR006876">
    <property type="entry name" value="LMBR1-like_membr_prot"/>
</dbReference>
<feature type="transmembrane region" description="Helical" evidence="13">
    <location>
        <begin position="6"/>
        <end position="28"/>
    </location>
</feature>
<dbReference type="PANTHER" id="PTHR16130">
    <property type="entry name" value="LYSOSOMAL COBALAMIN TRANSPORTER-RELATED"/>
    <property type="match status" value="1"/>
</dbReference>
<reference evidence="14 15" key="1">
    <citation type="submission" date="2018-02" db="EMBL/GenBank/DDBJ databases">
        <title>The genomes of Aspergillus section Nigri reveals drivers in fungal speciation.</title>
        <authorList>
            <consortium name="DOE Joint Genome Institute"/>
            <person name="Vesth T.C."/>
            <person name="Nybo J."/>
            <person name="Theobald S."/>
            <person name="Brandl J."/>
            <person name="Frisvad J.C."/>
            <person name="Nielsen K.F."/>
            <person name="Lyhne E.K."/>
            <person name="Kogle M.E."/>
            <person name="Kuo A."/>
            <person name="Riley R."/>
            <person name="Clum A."/>
            <person name="Nolan M."/>
            <person name="Lipzen A."/>
            <person name="Salamov A."/>
            <person name="Henrissat B."/>
            <person name="Wiebenga A."/>
            <person name="De vries R.P."/>
            <person name="Grigoriev I.V."/>
            <person name="Mortensen U.H."/>
            <person name="Andersen M.R."/>
            <person name="Baker S.E."/>
        </authorList>
    </citation>
    <scope>NUCLEOTIDE SEQUENCE [LARGE SCALE GENOMIC DNA]</scope>
    <source>
        <strain evidence="14 15">CBS 115571</strain>
    </source>
</reference>
<sequence>MASLQTSLIWVLYTIAVAVAVLVAWFLVHIYQTPRDRSRAVTLTCIFTITSLLATVLLLPVDVALVSSATSSNLGQRKGWATQNDVDNFLPSLTVVYYLLYSLDAILCLLVIPFVYFWYEEYDEVATEAGEQSSGQRLWAALKYTMSFVAIVAVLLLVGCLIPMSNVENATENEPLAASMVKNRGERAFLFTIGALMTIGVPFYALYTSTGLALLPLQAIKVSSASKDTWKAAMIVQLESNRERQRQLDRRCGGNSGLLSSKDRRELDTLVREERTLIRRQRLADEAHAEHRDWVVKLWLKAEATCRPLRVLGGVGLFLIAFLILISMFATSIDKVSNSLCKHRCGYLLKHMHTFNPVDWILIQSARIFPVDYIIFTVLTLLLFFSSVFGIATIGIRLLWVNVYQIRRGHTSPQALLLTTVILMLTILTLNYSLSMNVASQYTLFGSQTFCDRPPSPEGRPDCSDNTQLMKRCSDIADNAAAKQSCTPSVASTFVNHVATKFPFFGVILFWSQFMFIGFYLLVVVTFIVRSPRQDERSLNEEAEEAEETEEENLLASTGRRDNAGLDDIIRRMDRQNDSRSVG</sequence>
<evidence type="ECO:0000313" key="14">
    <source>
        <dbReference type="EMBL" id="PYI19198.1"/>
    </source>
</evidence>
<feature type="transmembrane region" description="Helical" evidence="13">
    <location>
        <begin position="95"/>
        <end position="119"/>
    </location>
</feature>
<organism evidence="14 15">
    <name type="scientific">Aspergillus violaceofuscus (strain CBS 115571)</name>
    <dbReference type="NCBI Taxonomy" id="1450538"/>
    <lineage>
        <taxon>Eukaryota</taxon>
        <taxon>Fungi</taxon>
        <taxon>Dikarya</taxon>
        <taxon>Ascomycota</taxon>
        <taxon>Pezizomycotina</taxon>
        <taxon>Eurotiomycetes</taxon>
        <taxon>Eurotiomycetidae</taxon>
        <taxon>Eurotiales</taxon>
        <taxon>Aspergillaceae</taxon>
        <taxon>Aspergillus</taxon>
    </lineage>
</organism>
<name>A0A2V5H4Z4_ASPV1</name>
<dbReference type="PANTHER" id="PTHR16130:SF2">
    <property type="entry name" value="LYSOSOMAL COBALAMIN TRANSPORT ESCORT PROTEIN LMBD1"/>
    <property type="match status" value="1"/>
</dbReference>
<dbReference type="OMA" id="FWAQFVF"/>
<feature type="region of interest" description="Disordered" evidence="12">
    <location>
        <begin position="536"/>
        <end position="583"/>
    </location>
</feature>
<keyword evidence="7 13" id="KW-1133">Transmembrane helix</keyword>
<evidence type="ECO:0000256" key="13">
    <source>
        <dbReference type="SAM" id="Phobius"/>
    </source>
</evidence>
<gene>
    <name evidence="14" type="ORF">BO99DRAFT_403022</name>
</gene>
<dbReference type="GO" id="GO:0031419">
    <property type="term" value="F:cobalamin binding"/>
    <property type="evidence" value="ECO:0007669"/>
    <property type="project" value="UniProtKB-KW"/>
</dbReference>
<evidence type="ECO:0000256" key="7">
    <source>
        <dbReference type="ARBA" id="ARBA00022989"/>
    </source>
</evidence>
<evidence type="ECO:0000256" key="3">
    <source>
        <dbReference type="ARBA" id="ARBA00017088"/>
    </source>
</evidence>
<feature type="transmembrane region" description="Helical" evidence="13">
    <location>
        <begin position="40"/>
        <end position="61"/>
    </location>
</feature>
<evidence type="ECO:0000256" key="8">
    <source>
        <dbReference type="ARBA" id="ARBA00023136"/>
    </source>
</evidence>
<evidence type="ECO:0000256" key="2">
    <source>
        <dbReference type="ARBA" id="ARBA00009901"/>
    </source>
</evidence>
<keyword evidence="5" id="KW-0846">Cobalamin</keyword>
<dbReference type="GO" id="GO:0005774">
    <property type="term" value="C:vacuolar membrane"/>
    <property type="evidence" value="ECO:0007669"/>
    <property type="project" value="TreeGrafter"/>
</dbReference>
<dbReference type="AlphaFoldDB" id="A0A2V5H4Z4"/>
<dbReference type="EMBL" id="KZ825137">
    <property type="protein sequence ID" value="PYI19198.1"/>
    <property type="molecule type" value="Genomic_DNA"/>
</dbReference>
<keyword evidence="9" id="KW-0458">Lysosome</keyword>
<evidence type="ECO:0000256" key="4">
    <source>
        <dbReference type="ARBA" id="ARBA00022448"/>
    </source>
</evidence>
<feature type="transmembrane region" description="Helical" evidence="13">
    <location>
        <begin position="140"/>
        <end position="164"/>
    </location>
</feature>
<feature type="transmembrane region" description="Helical" evidence="13">
    <location>
        <begin position="415"/>
        <end position="434"/>
    </location>
</feature>
<keyword evidence="15" id="KW-1185">Reference proteome</keyword>
<evidence type="ECO:0000256" key="1">
    <source>
        <dbReference type="ARBA" id="ARBA00004155"/>
    </source>
</evidence>
<dbReference type="Pfam" id="PF04791">
    <property type="entry name" value="LMBR1"/>
    <property type="match status" value="1"/>
</dbReference>
<evidence type="ECO:0000256" key="5">
    <source>
        <dbReference type="ARBA" id="ARBA00022628"/>
    </source>
</evidence>
<evidence type="ECO:0000256" key="11">
    <source>
        <dbReference type="ARBA" id="ARBA00025515"/>
    </source>
</evidence>
<evidence type="ECO:0000313" key="15">
    <source>
        <dbReference type="Proteomes" id="UP000249829"/>
    </source>
</evidence>
<comment type="similarity">
    <text evidence="2">Belongs to the LIMR family. LMBRD1 subfamily.</text>
</comment>
<dbReference type="Proteomes" id="UP000249829">
    <property type="component" value="Unassembled WGS sequence"/>
</dbReference>
<keyword evidence="4" id="KW-0813">Transport</keyword>